<name>A0A366DL68_9NOCA</name>
<reference evidence="1 2" key="1">
    <citation type="submission" date="2018-06" db="EMBL/GenBank/DDBJ databases">
        <title>Genomic Encyclopedia of Type Strains, Phase IV (KMG-IV): sequencing the most valuable type-strain genomes for metagenomic binning, comparative biology and taxonomic classification.</title>
        <authorList>
            <person name="Goeker M."/>
        </authorList>
    </citation>
    <scope>NUCLEOTIDE SEQUENCE [LARGE SCALE GENOMIC DNA]</scope>
    <source>
        <strain evidence="1 2">DSM 44599</strain>
    </source>
</reference>
<dbReference type="RefSeq" id="WP_228789689.1">
    <property type="nucleotide sequence ID" value="NZ_JADLPW010000002.1"/>
</dbReference>
<dbReference type="AlphaFoldDB" id="A0A366DL68"/>
<evidence type="ECO:0000313" key="1">
    <source>
        <dbReference type="EMBL" id="RBO90822.1"/>
    </source>
</evidence>
<protein>
    <submittedName>
        <fullName evidence="1">Uncharacterized protein</fullName>
    </submittedName>
</protein>
<proteinExistence type="predicted"/>
<sequence length="52" mass="5650">MVLRPALDGTLREAPLPLRLPDRFPPLAALTAYLGGMGIRPEHAPDSARRDS</sequence>
<comment type="caution">
    <text evidence="1">The sequence shown here is derived from an EMBL/GenBank/DDBJ whole genome shotgun (WGS) entry which is preliminary data.</text>
</comment>
<dbReference type="Proteomes" id="UP000252586">
    <property type="component" value="Unassembled WGS sequence"/>
</dbReference>
<dbReference type="STRING" id="1210090.GCA_001613185_01806"/>
<gene>
    <name evidence="1" type="ORF">DFR74_105228</name>
</gene>
<accession>A0A366DL68</accession>
<organism evidence="1 2">
    <name type="scientific">Nocardia puris</name>
    <dbReference type="NCBI Taxonomy" id="208602"/>
    <lineage>
        <taxon>Bacteria</taxon>
        <taxon>Bacillati</taxon>
        <taxon>Actinomycetota</taxon>
        <taxon>Actinomycetes</taxon>
        <taxon>Mycobacteriales</taxon>
        <taxon>Nocardiaceae</taxon>
        <taxon>Nocardia</taxon>
    </lineage>
</organism>
<evidence type="ECO:0000313" key="2">
    <source>
        <dbReference type="Proteomes" id="UP000252586"/>
    </source>
</evidence>
<keyword evidence="2" id="KW-1185">Reference proteome</keyword>
<dbReference type="EMBL" id="QNRE01000005">
    <property type="protein sequence ID" value="RBO90822.1"/>
    <property type="molecule type" value="Genomic_DNA"/>
</dbReference>